<feature type="region of interest" description="Disordered" evidence="1">
    <location>
        <begin position="263"/>
        <end position="287"/>
    </location>
</feature>
<gene>
    <name evidence="2" type="ORF">MAR_023598</name>
</gene>
<keyword evidence="3" id="KW-1185">Reference proteome</keyword>
<feature type="region of interest" description="Disordered" evidence="1">
    <location>
        <begin position="226"/>
        <end position="245"/>
    </location>
</feature>
<dbReference type="EMBL" id="CP111014">
    <property type="protein sequence ID" value="WAQ99225.1"/>
    <property type="molecule type" value="Genomic_DNA"/>
</dbReference>
<dbReference type="Proteomes" id="UP001164746">
    <property type="component" value="Chromosome 3"/>
</dbReference>
<name>A0ABY7DRB9_MYAAR</name>
<evidence type="ECO:0000256" key="1">
    <source>
        <dbReference type="SAM" id="MobiDB-lite"/>
    </source>
</evidence>
<evidence type="ECO:0000313" key="3">
    <source>
        <dbReference type="Proteomes" id="UP001164746"/>
    </source>
</evidence>
<organism evidence="2 3">
    <name type="scientific">Mya arenaria</name>
    <name type="common">Soft-shell clam</name>
    <dbReference type="NCBI Taxonomy" id="6604"/>
    <lineage>
        <taxon>Eukaryota</taxon>
        <taxon>Metazoa</taxon>
        <taxon>Spiralia</taxon>
        <taxon>Lophotrochozoa</taxon>
        <taxon>Mollusca</taxon>
        <taxon>Bivalvia</taxon>
        <taxon>Autobranchia</taxon>
        <taxon>Heteroconchia</taxon>
        <taxon>Euheterodonta</taxon>
        <taxon>Imparidentia</taxon>
        <taxon>Neoheterodontei</taxon>
        <taxon>Myida</taxon>
        <taxon>Myoidea</taxon>
        <taxon>Myidae</taxon>
        <taxon>Mya</taxon>
    </lineage>
</organism>
<proteinExistence type="predicted"/>
<feature type="region of interest" description="Disordered" evidence="1">
    <location>
        <begin position="299"/>
        <end position="330"/>
    </location>
</feature>
<sequence>MIDELKMMRQILADKCVAVIGAEIDAIAITFDKGLFKKEIFTKMKSLASMTSNTLLTDVVIFAANAHAIAGHFDESRKMLEAARCKAVHIGLCRELVFMFYIEVQLKLHKFERTPTVDERQAISLLGRMGLECVEQDGNKTWRRSFVLRMVFCLLDLGNKANVIENCPVDEACIVEAKELLADIDRNWTEARRKMLYYIARGRIAELTKQYQDCLMETLTHQKIQHTAITSRRETDTEGLDDMEDDSRNNLLIKSSSFNQSPDISIRSFNDDGTIPKQRRISPVASNKTSNLSVRLSFSGRTSSGNSDEDSFMKPIWLDSSEHPYPTQEH</sequence>
<evidence type="ECO:0000313" key="2">
    <source>
        <dbReference type="EMBL" id="WAQ99225.1"/>
    </source>
</evidence>
<protein>
    <submittedName>
        <fullName evidence="2">Uncharacterized protein</fullName>
    </submittedName>
</protein>
<accession>A0ABY7DRB9</accession>
<reference evidence="2" key="1">
    <citation type="submission" date="2022-11" db="EMBL/GenBank/DDBJ databases">
        <title>Centuries of genome instability and evolution in soft-shell clam transmissible cancer (bioRxiv).</title>
        <authorList>
            <person name="Hart S.F.M."/>
            <person name="Yonemitsu M.A."/>
            <person name="Giersch R.M."/>
            <person name="Beal B.F."/>
            <person name="Arriagada G."/>
            <person name="Davis B.W."/>
            <person name="Ostrander E.A."/>
            <person name="Goff S.P."/>
            <person name="Metzger M.J."/>
        </authorList>
    </citation>
    <scope>NUCLEOTIDE SEQUENCE</scope>
    <source>
        <strain evidence="2">MELC-2E11</strain>
        <tissue evidence="2">Siphon/mantle</tissue>
    </source>
</reference>